<evidence type="ECO:0000313" key="7">
    <source>
        <dbReference type="Proteomes" id="UP000632535"/>
    </source>
</evidence>
<dbReference type="InterPro" id="IPR036812">
    <property type="entry name" value="NAD(P)_OxRdtase_dom_sf"/>
</dbReference>
<dbReference type="PRINTS" id="PR00069">
    <property type="entry name" value="ALDKETRDTASE"/>
</dbReference>
<dbReference type="InterPro" id="IPR020471">
    <property type="entry name" value="AKR"/>
</dbReference>
<feature type="region of interest" description="Disordered" evidence="4">
    <location>
        <begin position="12"/>
        <end position="37"/>
    </location>
</feature>
<dbReference type="PIRSF" id="PIRSF000097">
    <property type="entry name" value="AKR"/>
    <property type="match status" value="1"/>
</dbReference>
<dbReference type="PROSITE" id="PS00798">
    <property type="entry name" value="ALDOKETO_REDUCTASE_1"/>
    <property type="match status" value="1"/>
</dbReference>
<keyword evidence="2" id="KW-0521">NADP</keyword>
<proteinExistence type="inferred from homology"/>
<dbReference type="InterPro" id="IPR023210">
    <property type="entry name" value="NADP_OxRdtase_dom"/>
</dbReference>
<comment type="similarity">
    <text evidence="1">Belongs to the aldo/keto reductase family.</text>
</comment>
<organism evidence="6 7">
    <name type="scientific">Isoptericola cucumis</name>
    <dbReference type="NCBI Taxonomy" id="1776856"/>
    <lineage>
        <taxon>Bacteria</taxon>
        <taxon>Bacillati</taxon>
        <taxon>Actinomycetota</taxon>
        <taxon>Actinomycetes</taxon>
        <taxon>Micrococcales</taxon>
        <taxon>Promicromonosporaceae</taxon>
        <taxon>Isoptericola</taxon>
    </lineage>
</organism>
<dbReference type="PROSITE" id="PS00062">
    <property type="entry name" value="ALDOKETO_REDUCTASE_2"/>
    <property type="match status" value="1"/>
</dbReference>
<evidence type="ECO:0000256" key="3">
    <source>
        <dbReference type="ARBA" id="ARBA00023002"/>
    </source>
</evidence>
<evidence type="ECO:0000256" key="4">
    <source>
        <dbReference type="SAM" id="MobiDB-lite"/>
    </source>
</evidence>
<sequence>MCSPCPALAAAAVTPGPANRRRGSHRPAVSAQDGSMSTASVPTLALNNGTSIPQLGFGTFKIPPEQTRDLVTVALETGYRHLDTAQMYRNERGVGDAIAAAGLPRDELFVTTKLNNAFHAHDDALAAFDRSLDELQLDHVDLFLIHWPLPAVDRYVEAWGALEEIYRSGRARAIGVSNFEPRHLRRLLAETTVVPAVNQVEVHPWLGNEEVRAVDAEHDIVTEAWSPLGRGRVLEDPTIARIAADHDRTPAQVVLRWHVERGDVVFPKSVTPARIAENFGLFDFTLSDADMADITGLDRGERIGSHPEEMNDTGR</sequence>
<evidence type="ECO:0000256" key="2">
    <source>
        <dbReference type="ARBA" id="ARBA00022857"/>
    </source>
</evidence>
<name>A0ABQ2B0N0_9MICO</name>
<comment type="caution">
    <text evidence="6">The sequence shown here is derived from an EMBL/GenBank/DDBJ whole genome shotgun (WGS) entry which is preliminary data.</text>
</comment>
<gene>
    <name evidence="6" type="ORF">GCM10007368_03920</name>
</gene>
<dbReference type="InterPro" id="IPR018170">
    <property type="entry name" value="Aldo/ket_reductase_CS"/>
</dbReference>
<feature type="domain" description="NADP-dependent oxidoreductase" evidence="5">
    <location>
        <begin position="55"/>
        <end position="298"/>
    </location>
</feature>
<evidence type="ECO:0000259" key="5">
    <source>
        <dbReference type="Pfam" id="PF00248"/>
    </source>
</evidence>
<dbReference type="Pfam" id="PF00248">
    <property type="entry name" value="Aldo_ket_red"/>
    <property type="match status" value="1"/>
</dbReference>
<accession>A0ABQ2B0N0</accession>
<evidence type="ECO:0000313" key="6">
    <source>
        <dbReference type="EMBL" id="GGI04988.1"/>
    </source>
</evidence>
<keyword evidence="3" id="KW-0560">Oxidoreductase</keyword>
<dbReference type="PANTHER" id="PTHR43827">
    <property type="entry name" value="2,5-DIKETO-D-GLUCONIC ACID REDUCTASE"/>
    <property type="match status" value="1"/>
</dbReference>
<reference evidence="7" key="1">
    <citation type="journal article" date="2019" name="Int. J. Syst. Evol. Microbiol.">
        <title>The Global Catalogue of Microorganisms (GCM) 10K type strain sequencing project: providing services to taxonomists for standard genome sequencing and annotation.</title>
        <authorList>
            <consortium name="The Broad Institute Genomics Platform"/>
            <consortium name="The Broad Institute Genome Sequencing Center for Infectious Disease"/>
            <person name="Wu L."/>
            <person name="Ma J."/>
        </authorList>
    </citation>
    <scope>NUCLEOTIDE SEQUENCE [LARGE SCALE GENOMIC DNA]</scope>
    <source>
        <strain evidence="7">CCM 8653</strain>
    </source>
</reference>
<protein>
    <submittedName>
        <fullName evidence="6">Oxidoreductase</fullName>
    </submittedName>
</protein>
<dbReference type="Proteomes" id="UP000632535">
    <property type="component" value="Unassembled WGS sequence"/>
</dbReference>
<keyword evidence="7" id="KW-1185">Reference proteome</keyword>
<dbReference type="PANTHER" id="PTHR43827:SF3">
    <property type="entry name" value="NADP-DEPENDENT OXIDOREDUCTASE DOMAIN-CONTAINING PROTEIN"/>
    <property type="match status" value="1"/>
</dbReference>
<evidence type="ECO:0000256" key="1">
    <source>
        <dbReference type="ARBA" id="ARBA00007905"/>
    </source>
</evidence>
<dbReference type="SUPFAM" id="SSF51430">
    <property type="entry name" value="NAD(P)-linked oxidoreductase"/>
    <property type="match status" value="1"/>
</dbReference>
<dbReference type="Gene3D" id="3.20.20.100">
    <property type="entry name" value="NADP-dependent oxidoreductase domain"/>
    <property type="match status" value="1"/>
</dbReference>
<dbReference type="EMBL" id="BMDG01000001">
    <property type="protein sequence ID" value="GGI04988.1"/>
    <property type="molecule type" value="Genomic_DNA"/>
</dbReference>